<dbReference type="Gene3D" id="3.50.50.60">
    <property type="entry name" value="FAD/NAD(P)-binding domain"/>
    <property type="match status" value="1"/>
</dbReference>
<dbReference type="PANTHER" id="PTHR13847">
    <property type="entry name" value="SARCOSINE DEHYDROGENASE-RELATED"/>
    <property type="match status" value="1"/>
</dbReference>
<dbReference type="Proteomes" id="UP000433883">
    <property type="component" value="Unassembled WGS sequence"/>
</dbReference>
<evidence type="ECO:0000313" key="4">
    <source>
        <dbReference type="EMBL" id="KAE9984584.1"/>
    </source>
</evidence>
<dbReference type="PANTHER" id="PTHR13847:SF185">
    <property type="entry name" value="FAD DEPENDENT OXIDOREDUCTASE SUPERFAMILY (AFU_ORTHOLOGUE AFUA_3G02360)"/>
    <property type="match status" value="1"/>
</dbReference>
<organism evidence="3 6">
    <name type="scientific">Venturia inaequalis</name>
    <name type="common">Apple scab fungus</name>
    <dbReference type="NCBI Taxonomy" id="5025"/>
    <lineage>
        <taxon>Eukaryota</taxon>
        <taxon>Fungi</taxon>
        <taxon>Dikarya</taxon>
        <taxon>Ascomycota</taxon>
        <taxon>Pezizomycotina</taxon>
        <taxon>Dothideomycetes</taxon>
        <taxon>Pleosporomycetidae</taxon>
        <taxon>Venturiales</taxon>
        <taxon>Venturiaceae</taxon>
        <taxon>Venturia</taxon>
    </lineage>
</organism>
<protein>
    <recommendedName>
        <fullName evidence="1">FAD dependent oxidoreductase domain-containing protein</fullName>
    </recommendedName>
</protein>
<feature type="domain" description="FAD dependent oxidoreductase" evidence="1">
    <location>
        <begin position="5"/>
        <end position="399"/>
    </location>
</feature>
<keyword evidence="6" id="KW-1185">Reference proteome</keyword>
<dbReference type="AlphaFoldDB" id="A0A8H3Z2V7"/>
<dbReference type="Gene3D" id="3.30.9.10">
    <property type="entry name" value="D-Amino Acid Oxidase, subunit A, domain 2"/>
    <property type="match status" value="1"/>
</dbReference>
<dbReference type="SUPFAM" id="SSF51905">
    <property type="entry name" value="FAD/NAD(P)-binding domain"/>
    <property type="match status" value="1"/>
</dbReference>
<gene>
    <name evidence="4" type="ORF">BLS_001959</name>
    <name evidence="3" type="ORF">EG327_007569</name>
    <name evidence="2" type="ORF">EG328_006154</name>
</gene>
<sequence>MANTVIIGSGLMGLSTAFYLSESPRSQAQNIHLVEASPELFHCASGLGGGFLAEDWFVPSVAPLGALSFKLHKELADKYNGSEKWGYSRCTGTSLTRQTQSKSKPGARGEDWIRYGGSRAAASGTIDEFVQGTDPAWLTKEAGNKLDVISDEGTVAQVDPKRLCRFLLDTCLERGVKLYQPAKVVQVDKDMRDQLSDVRITMDNGDEVDVPCTRLVITAGAWSPSVFKQLFPNATMSIPIAPLAGHSLLIKSPRWLKEHEKNGCHAVFATDTQGFSPEIFSRVGEEIFLAGLNSSSIPLPDLPTDATTNSHDIEKLRSVAKQMLGMPDQEDDLQVLREGLCFRPVTESGTPIISRIEDSCLGDGFSTRGGGEGGVFVAGGHGPWGISQSIGTGKVLSELVEGMATSADIAALAL</sequence>
<dbReference type="Proteomes" id="UP000447873">
    <property type="component" value="Unassembled WGS sequence"/>
</dbReference>
<proteinExistence type="predicted"/>
<name>A0A8H3Z2V7_VENIN</name>
<dbReference type="GO" id="GO:0042147">
    <property type="term" value="P:retrograde transport, endosome to Golgi"/>
    <property type="evidence" value="ECO:0007669"/>
    <property type="project" value="TreeGrafter"/>
</dbReference>
<dbReference type="GO" id="GO:0005829">
    <property type="term" value="C:cytosol"/>
    <property type="evidence" value="ECO:0007669"/>
    <property type="project" value="GOC"/>
</dbReference>
<dbReference type="EMBL" id="WNWQ01000015">
    <property type="protein sequence ID" value="KAE9984584.1"/>
    <property type="molecule type" value="Genomic_DNA"/>
</dbReference>
<reference evidence="3 6" key="1">
    <citation type="submission" date="2019-07" db="EMBL/GenBank/DDBJ databases">
        <title>Venturia inaequalis Genome Resource.</title>
        <authorList>
            <person name="Lichtner F.J."/>
        </authorList>
    </citation>
    <scope>NUCLEOTIDE SEQUENCE [LARGE SCALE GENOMIC DNA]</scope>
    <source>
        <strain evidence="2 5">120213</strain>
        <strain evidence="4">Bline_iso_100314</strain>
        <strain evidence="3 6">DMI_063113</strain>
    </source>
</reference>
<evidence type="ECO:0000313" key="2">
    <source>
        <dbReference type="EMBL" id="KAE9970617.1"/>
    </source>
</evidence>
<accession>A0A8H3Z2V7</accession>
<comment type="caution">
    <text evidence="3">The sequence shown here is derived from an EMBL/GenBank/DDBJ whole genome shotgun (WGS) entry which is preliminary data.</text>
</comment>
<evidence type="ECO:0000313" key="3">
    <source>
        <dbReference type="EMBL" id="KAE9977861.1"/>
    </source>
</evidence>
<dbReference type="InterPro" id="IPR036188">
    <property type="entry name" value="FAD/NAD-bd_sf"/>
</dbReference>
<evidence type="ECO:0000259" key="1">
    <source>
        <dbReference type="Pfam" id="PF01266"/>
    </source>
</evidence>
<evidence type="ECO:0000313" key="6">
    <source>
        <dbReference type="Proteomes" id="UP000490939"/>
    </source>
</evidence>
<dbReference type="Proteomes" id="UP000490939">
    <property type="component" value="Unassembled WGS sequence"/>
</dbReference>
<dbReference type="EMBL" id="WNWS01000325">
    <property type="protein sequence ID" value="KAE9970617.1"/>
    <property type="molecule type" value="Genomic_DNA"/>
</dbReference>
<dbReference type="Pfam" id="PF01266">
    <property type="entry name" value="DAO"/>
    <property type="match status" value="1"/>
</dbReference>
<evidence type="ECO:0000313" key="5">
    <source>
        <dbReference type="Proteomes" id="UP000447873"/>
    </source>
</evidence>
<dbReference type="EMBL" id="WNWR01000458">
    <property type="protein sequence ID" value="KAE9977861.1"/>
    <property type="molecule type" value="Genomic_DNA"/>
</dbReference>
<dbReference type="InterPro" id="IPR006076">
    <property type="entry name" value="FAD-dep_OxRdtase"/>
</dbReference>
<dbReference type="GO" id="GO:0005770">
    <property type="term" value="C:late endosome"/>
    <property type="evidence" value="ECO:0007669"/>
    <property type="project" value="TreeGrafter"/>
</dbReference>